<dbReference type="Proteomes" id="UP000660861">
    <property type="component" value="Unassembled WGS sequence"/>
</dbReference>
<dbReference type="InterPro" id="IPR056115">
    <property type="entry name" value="DUF7698"/>
</dbReference>
<dbReference type="RefSeq" id="WP_262397069.1">
    <property type="nucleotide sequence ID" value="NZ_JACRTC010000002.1"/>
</dbReference>
<keyword evidence="3" id="KW-1185">Reference proteome</keyword>
<proteinExistence type="predicted"/>
<dbReference type="AlphaFoldDB" id="A0A926EA17"/>
<protein>
    <recommendedName>
        <fullName evidence="1">DUF7698 domain-containing protein</fullName>
    </recommendedName>
</protein>
<feature type="domain" description="DUF7698" evidence="1">
    <location>
        <begin position="1"/>
        <end position="118"/>
    </location>
</feature>
<evidence type="ECO:0000313" key="2">
    <source>
        <dbReference type="EMBL" id="MBC8569968.1"/>
    </source>
</evidence>
<sequence length="120" mass="13551">MKKITAFENAIANQVKDIRAEGINATAFWAYRRSEDAGNDLIDFSEVIWDEDIDPIAETFRENGITEFTISSTFSGLIPTLAAFEKHGFKMAGITEVNATYTDWQTNQRARIPAIRMVQD</sequence>
<dbReference type="EMBL" id="JACRTC010000002">
    <property type="protein sequence ID" value="MBC8569968.1"/>
    <property type="molecule type" value="Genomic_DNA"/>
</dbReference>
<reference evidence="2" key="1">
    <citation type="submission" date="2020-08" db="EMBL/GenBank/DDBJ databases">
        <title>Genome public.</title>
        <authorList>
            <person name="Liu C."/>
            <person name="Sun Q."/>
        </authorList>
    </citation>
    <scope>NUCLEOTIDE SEQUENCE</scope>
    <source>
        <strain evidence="2">NSJ-54</strain>
    </source>
</reference>
<accession>A0A926EA17</accession>
<organism evidence="2 3">
    <name type="scientific">Zongyangia hominis</name>
    <dbReference type="NCBI Taxonomy" id="2763677"/>
    <lineage>
        <taxon>Bacteria</taxon>
        <taxon>Bacillati</taxon>
        <taxon>Bacillota</taxon>
        <taxon>Clostridia</taxon>
        <taxon>Eubacteriales</taxon>
        <taxon>Oscillospiraceae</taxon>
        <taxon>Zongyangia</taxon>
    </lineage>
</organism>
<evidence type="ECO:0000259" key="1">
    <source>
        <dbReference type="Pfam" id="PF24753"/>
    </source>
</evidence>
<evidence type="ECO:0000313" key="3">
    <source>
        <dbReference type="Proteomes" id="UP000660861"/>
    </source>
</evidence>
<comment type="caution">
    <text evidence="2">The sequence shown here is derived from an EMBL/GenBank/DDBJ whole genome shotgun (WGS) entry which is preliminary data.</text>
</comment>
<dbReference type="Pfam" id="PF24753">
    <property type="entry name" value="DUF7698"/>
    <property type="match status" value="1"/>
</dbReference>
<gene>
    <name evidence="2" type="ORF">H8709_03905</name>
</gene>
<name>A0A926EA17_9FIRM</name>